<proteinExistence type="predicted"/>
<evidence type="ECO:0000313" key="2">
    <source>
        <dbReference type="EMBL" id="PHQ33478.1"/>
    </source>
</evidence>
<comment type="caution">
    <text evidence="2">The sequence shown here is derived from an EMBL/GenBank/DDBJ whole genome shotgun (WGS) entry which is preliminary data.</text>
</comment>
<feature type="transmembrane region" description="Helical" evidence="1">
    <location>
        <begin position="25"/>
        <end position="49"/>
    </location>
</feature>
<dbReference type="EMBL" id="NIZW01000017">
    <property type="protein sequence ID" value="PHQ33478.1"/>
    <property type="molecule type" value="Genomic_DNA"/>
</dbReference>
<keyword evidence="1" id="KW-0812">Transmembrane</keyword>
<feature type="transmembrane region" description="Helical" evidence="1">
    <location>
        <begin position="84"/>
        <end position="106"/>
    </location>
</feature>
<evidence type="ECO:0000256" key="1">
    <source>
        <dbReference type="SAM" id="Phobius"/>
    </source>
</evidence>
<protein>
    <recommendedName>
        <fullName evidence="4">Transmembrane protein</fullName>
    </recommendedName>
</protein>
<keyword evidence="3" id="KW-1185">Reference proteome</keyword>
<feature type="transmembrane region" description="Helical" evidence="1">
    <location>
        <begin position="126"/>
        <end position="150"/>
    </location>
</feature>
<dbReference type="Proteomes" id="UP000225740">
    <property type="component" value="Unassembled WGS sequence"/>
</dbReference>
<sequence>MNPYEPAELSHEHVGQVAPHKRPPIATVTALASIAFAVFVLASSCFDSAAWFLRARFGDEFPVPILLPAIALATWLFRPTSRNLAYASLSLFVVAAIHYFQLSAYTHVWETVDTVYNSAHDRLHSSFWWCVFPFAVAGVLLAFTSFRLTLATAEFRNRG</sequence>
<evidence type="ECO:0008006" key="4">
    <source>
        <dbReference type="Google" id="ProtNLM"/>
    </source>
</evidence>
<reference evidence="2 3" key="1">
    <citation type="submission" date="2017-06" db="EMBL/GenBank/DDBJ databases">
        <title>Description of Rhodopirellula bahusiensis sp. nov.</title>
        <authorList>
            <person name="Kizina J."/>
            <person name="Harder J."/>
        </authorList>
    </citation>
    <scope>NUCLEOTIDE SEQUENCE [LARGE SCALE GENOMIC DNA]</scope>
    <source>
        <strain evidence="2 3">SWK21</strain>
    </source>
</reference>
<name>A0A2G1W359_9BACT</name>
<accession>A0A2G1W359</accession>
<organism evidence="2 3">
    <name type="scientific">Rhodopirellula bahusiensis</name>
    <dbReference type="NCBI Taxonomy" id="2014065"/>
    <lineage>
        <taxon>Bacteria</taxon>
        <taxon>Pseudomonadati</taxon>
        <taxon>Planctomycetota</taxon>
        <taxon>Planctomycetia</taxon>
        <taxon>Pirellulales</taxon>
        <taxon>Pirellulaceae</taxon>
        <taxon>Rhodopirellula</taxon>
    </lineage>
</organism>
<evidence type="ECO:0000313" key="3">
    <source>
        <dbReference type="Proteomes" id="UP000225740"/>
    </source>
</evidence>
<keyword evidence="1" id="KW-1133">Transmembrane helix</keyword>
<dbReference type="AlphaFoldDB" id="A0A2G1W359"/>
<keyword evidence="1" id="KW-0472">Membrane</keyword>
<gene>
    <name evidence="2" type="ORF">CEE69_20910</name>
</gene>